<proteinExistence type="predicted"/>
<dbReference type="Proteomes" id="UP001156856">
    <property type="component" value="Unassembled WGS sequence"/>
</dbReference>
<keyword evidence="5" id="KW-1185">Reference proteome</keyword>
<sequence>MTTTRGASPFRARQRRADRAADRLRAARRRFELSAVQVRSAALDQIERHGLIRVALRASLDRLAQSCPAEAWAGPGGGNPAAPRP</sequence>
<organism evidence="2 4">
    <name type="scientific">Methylobacterium oxalidis</name>
    <dbReference type="NCBI Taxonomy" id="944322"/>
    <lineage>
        <taxon>Bacteria</taxon>
        <taxon>Pseudomonadati</taxon>
        <taxon>Pseudomonadota</taxon>
        <taxon>Alphaproteobacteria</taxon>
        <taxon>Hyphomicrobiales</taxon>
        <taxon>Methylobacteriaceae</taxon>
        <taxon>Methylobacterium</taxon>
    </lineage>
</organism>
<reference evidence="3" key="1">
    <citation type="journal article" date="2014" name="Int. J. Syst. Evol. Microbiol.">
        <title>Complete genome of a new Firmicutes species belonging to the dominant human colonic microbiota ('Ruminococcus bicirculans') reveals two chromosomes and a selective capacity to utilize plant glucans.</title>
        <authorList>
            <consortium name="NISC Comparative Sequencing Program"/>
            <person name="Wegmann U."/>
            <person name="Louis P."/>
            <person name="Goesmann A."/>
            <person name="Henrissat B."/>
            <person name="Duncan S.H."/>
            <person name="Flint H.J."/>
        </authorList>
    </citation>
    <scope>NUCLEOTIDE SEQUENCE</scope>
    <source>
        <strain evidence="3">NBRC 107715</strain>
    </source>
</reference>
<dbReference type="EMBL" id="BSPK01000077">
    <property type="protein sequence ID" value="GLS65727.1"/>
    <property type="molecule type" value="Genomic_DNA"/>
</dbReference>
<comment type="caution">
    <text evidence="2">The sequence shown here is derived from an EMBL/GenBank/DDBJ whole genome shotgun (WGS) entry which is preliminary data.</text>
</comment>
<evidence type="ECO:0000313" key="4">
    <source>
        <dbReference type="Proteomes" id="UP000321960"/>
    </source>
</evidence>
<dbReference type="Proteomes" id="UP000321960">
    <property type="component" value="Unassembled WGS sequence"/>
</dbReference>
<feature type="region of interest" description="Disordered" evidence="1">
    <location>
        <begin position="1"/>
        <end position="21"/>
    </location>
</feature>
<evidence type="ECO:0000313" key="5">
    <source>
        <dbReference type="Proteomes" id="UP001156856"/>
    </source>
</evidence>
<reference evidence="5" key="2">
    <citation type="journal article" date="2019" name="Int. J. Syst. Evol. Microbiol.">
        <title>The Global Catalogue of Microorganisms (GCM) 10K type strain sequencing project: providing services to taxonomists for standard genome sequencing and annotation.</title>
        <authorList>
            <consortium name="The Broad Institute Genomics Platform"/>
            <consortium name="The Broad Institute Genome Sequencing Center for Infectious Disease"/>
            <person name="Wu L."/>
            <person name="Ma J."/>
        </authorList>
    </citation>
    <scope>NUCLEOTIDE SEQUENCE [LARGE SCALE GENOMIC DNA]</scope>
    <source>
        <strain evidence="5">NBRC 107715</strain>
    </source>
</reference>
<reference evidence="3" key="4">
    <citation type="submission" date="2023-01" db="EMBL/GenBank/DDBJ databases">
        <title>Draft genome sequence of Methylobacterium oxalidis strain NBRC 107715.</title>
        <authorList>
            <person name="Sun Q."/>
            <person name="Mori K."/>
        </authorList>
    </citation>
    <scope>NUCLEOTIDE SEQUENCE</scope>
    <source>
        <strain evidence="3">NBRC 107715</strain>
    </source>
</reference>
<dbReference type="OrthoDB" id="10004219at2"/>
<evidence type="ECO:0000313" key="2">
    <source>
        <dbReference type="EMBL" id="GEP06009.1"/>
    </source>
</evidence>
<protein>
    <submittedName>
        <fullName evidence="2">Uncharacterized protein</fullName>
    </submittedName>
</protein>
<dbReference type="EMBL" id="BJZU01000085">
    <property type="protein sequence ID" value="GEP06009.1"/>
    <property type="molecule type" value="Genomic_DNA"/>
</dbReference>
<gene>
    <name evidence="3" type="ORF">GCM10007888_41090</name>
    <name evidence="2" type="ORF">MOX02_40470</name>
</gene>
<name>A0A512J806_9HYPH</name>
<accession>A0A512J806</accession>
<reference evidence="2 4" key="3">
    <citation type="submission" date="2019-07" db="EMBL/GenBank/DDBJ databases">
        <title>Whole genome shotgun sequence of Methylobacterium oxalidis NBRC 107715.</title>
        <authorList>
            <person name="Hosoyama A."/>
            <person name="Uohara A."/>
            <person name="Ohji S."/>
            <person name="Ichikawa N."/>
        </authorList>
    </citation>
    <scope>NUCLEOTIDE SEQUENCE [LARGE SCALE GENOMIC DNA]</scope>
    <source>
        <strain evidence="2 4">NBRC 107715</strain>
    </source>
</reference>
<dbReference type="AlphaFoldDB" id="A0A512J806"/>
<dbReference type="RefSeq" id="WP_147027541.1">
    <property type="nucleotide sequence ID" value="NZ_BJZU01000085.1"/>
</dbReference>
<evidence type="ECO:0000313" key="3">
    <source>
        <dbReference type="EMBL" id="GLS65727.1"/>
    </source>
</evidence>
<evidence type="ECO:0000256" key="1">
    <source>
        <dbReference type="SAM" id="MobiDB-lite"/>
    </source>
</evidence>